<dbReference type="Gene3D" id="3.10.20.30">
    <property type="match status" value="1"/>
</dbReference>
<dbReference type="AlphaFoldDB" id="A0A7R9V2E0"/>
<dbReference type="NCBIfam" id="TIGR00418">
    <property type="entry name" value="thrS"/>
    <property type="match status" value="1"/>
</dbReference>
<evidence type="ECO:0000256" key="8">
    <source>
        <dbReference type="ARBA" id="ARBA00023146"/>
    </source>
</evidence>
<dbReference type="EMBL" id="HBEC01006445">
    <property type="protein sequence ID" value="CAD8282864.1"/>
    <property type="molecule type" value="Transcribed_RNA"/>
</dbReference>
<dbReference type="SUPFAM" id="SSF81271">
    <property type="entry name" value="TGS-like"/>
    <property type="match status" value="1"/>
</dbReference>
<dbReference type="GO" id="GO:0005739">
    <property type="term" value="C:mitochondrion"/>
    <property type="evidence" value="ECO:0007669"/>
    <property type="project" value="TreeGrafter"/>
</dbReference>
<dbReference type="InterPro" id="IPR036621">
    <property type="entry name" value="Anticodon-bd_dom_sf"/>
</dbReference>
<evidence type="ECO:0000256" key="6">
    <source>
        <dbReference type="ARBA" id="ARBA00022840"/>
    </source>
</evidence>
<evidence type="ECO:0000256" key="10">
    <source>
        <dbReference type="ARBA" id="ARBA00049515"/>
    </source>
</evidence>
<dbReference type="InterPro" id="IPR002320">
    <property type="entry name" value="Thr-tRNA-ligase_IIa"/>
</dbReference>
<comment type="subcellular location">
    <subcellularLocation>
        <location evidence="1">Cytoplasm</location>
    </subcellularLocation>
</comment>
<dbReference type="PROSITE" id="PS51880">
    <property type="entry name" value="TGS"/>
    <property type="match status" value="1"/>
</dbReference>
<dbReference type="SUPFAM" id="SSF52954">
    <property type="entry name" value="Class II aaRS ABD-related"/>
    <property type="match status" value="1"/>
</dbReference>
<keyword evidence="8" id="KW-0030">Aminoacyl-tRNA synthetase</keyword>
<dbReference type="SMART" id="SM00863">
    <property type="entry name" value="tRNA_SAD"/>
    <property type="match status" value="1"/>
</dbReference>
<name>A0A7R9V2E0_9CHLO</name>
<dbReference type="GO" id="GO:0006435">
    <property type="term" value="P:threonyl-tRNA aminoacylation"/>
    <property type="evidence" value="ECO:0007669"/>
    <property type="project" value="InterPro"/>
</dbReference>
<dbReference type="HAMAP" id="MF_00184">
    <property type="entry name" value="Thr_tRNA_synth"/>
    <property type="match status" value="1"/>
</dbReference>
<dbReference type="InterPro" id="IPR033728">
    <property type="entry name" value="ThrRS_core"/>
</dbReference>
<dbReference type="InterPro" id="IPR006195">
    <property type="entry name" value="aa-tRNA-synth_II"/>
</dbReference>
<evidence type="ECO:0000256" key="4">
    <source>
        <dbReference type="ARBA" id="ARBA00022598"/>
    </source>
</evidence>
<dbReference type="InterPro" id="IPR045864">
    <property type="entry name" value="aa-tRNA-synth_II/BPL/LPL"/>
</dbReference>
<evidence type="ECO:0000256" key="7">
    <source>
        <dbReference type="ARBA" id="ARBA00022917"/>
    </source>
</evidence>
<dbReference type="Pfam" id="PF02824">
    <property type="entry name" value="TGS"/>
    <property type="match status" value="1"/>
</dbReference>
<dbReference type="InterPro" id="IPR002314">
    <property type="entry name" value="aa-tRNA-synt_IIb"/>
</dbReference>
<dbReference type="GO" id="GO:0009507">
    <property type="term" value="C:chloroplast"/>
    <property type="evidence" value="ECO:0007669"/>
    <property type="project" value="TreeGrafter"/>
</dbReference>
<protein>
    <recommendedName>
        <fullName evidence="3">threonine--tRNA ligase</fullName>
        <ecNumber evidence="3">6.1.1.3</ecNumber>
    </recommendedName>
    <alternativeName>
        <fullName evidence="9">Threonyl-tRNA synthetase</fullName>
    </alternativeName>
</protein>
<keyword evidence="5" id="KW-0547">Nucleotide-binding</keyword>
<keyword evidence="7" id="KW-0648">Protein biosynthesis</keyword>
<dbReference type="Gene3D" id="3.30.930.10">
    <property type="entry name" value="Bira Bifunctional Protein, Domain 2"/>
    <property type="match status" value="1"/>
</dbReference>
<dbReference type="FunFam" id="3.30.980.10:FF:000005">
    <property type="entry name" value="Threonyl-tRNA synthetase, mitochondrial"/>
    <property type="match status" value="1"/>
</dbReference>
<evidence type="ECO:0000259" key="13">
    <source>
        <dbReference type="PROSITE" id="PS51880"/>
    </source>
</evidence>
<feature type="region of interest" description="Disordered" evidence="11">
    <location>
        <begin position="1"/>
        <end position="28"/>
    </location>
</feature>
<dbReference type="FunFam" id="3.30.930.10:FF:000213">
    <property type="entry name" value="Probable threonine--tRNA ligase, cytoplasmic"/>
    <property type="match status" value="1"/>
</dbReference>
<gene>
    <name evidence="14" type="ORF">CEUR00632_LOCUS2899</name>
</gene>
<evidence type="ECO:0000313" key="14">
    <source>
        <dbReference type="EMBL" id="CAD8282864.1"/>
    </source>
</evidence>
<evidence type="ECO:0000256" key="11">
    <source>
        <dbReference type="SAM" id="MobiDB-lite"/>
    </source>
</evidence>
<organism evidence="14">
    <name type="scientific">Chlamydomonas euryale</name>
    <dbReference type="NCBI Taxonomy" id="1486919"/>
    <lineage>
        <taxon>Eukaryota</taxon>
        <taxon>Viridiplantae</taxon>
        <taxon>Chlorophyta</taxon>
        <taxon>core chlorophytes</taxon>
        <taxon>Chlorophyceae</taxon>
        <taxon>CS clade</taxon>
        <taxon>Chlamydomonadales</taxon>
        <taxon>Chlamydomonadaceae</taxon>
        <taxon>Chlamydomonas</taxon>
    </lineage>
</organism>
<comment type="similarity">
    <text evidence="2">Belongs to the class-II aminoacyl-tRNA synthetase family.</text>
</comment>
<dbReference type="SUPFAM" id="SSF55186">
    <property type="entry name" value="ThrRS/AlaRS common domain"/>
    <property type="match status" value="1"/>
</dbReference>
<evidence type="ECO:0000256" key="2">
    <source>
        <dbReference type="ARBA" id="ARBA00008226"/>
    </source>
</evidence>
<proteinExistence type="inferred from homology"/>
<dbReference type="SUPFAM" id="SSF55681">
    <property type="entry name" value="Class II aaRS and biotin synthetases"/>
    <property type="match status" value="1"/>
</dbReference>
<dbReference type="InterPro" id="IPR018163">
    <property type="entry name" value="Thr/Ala-tRNA-synth_IIc_edit"/>
</dbReference>
<keyword evidence="4" id="KW-0436">Ligase</keyword>
<comment type="catalytic activity">
    <reaction evidence="10">
        <text>tRNA(Thr) + L-threonine + ATP = L-threonyl-tRNA(Thr) + AMP + diphosphate + H(+)</text>
        <dbReference type="Rhea" id="RHEA:24624"/>
        <dbReference type="Rhea" id="RHEA-COMP:9670"/>
        <dbReference type="Rhea" id="RHEA-COMP:9704"/>
        <dbReference type="ChEBI" id="CHEBI:15378"/>
        <dbReference type="ChEBI" id="CHEBI:30616"/>
        <dbReference type="ChEBI" id="CHEBI:33019"/>
        <dbReference type="ChEBI" id="CHEBI:57926"/>
        <dbReference type="ChEBI" id="CHEBI:78442"/>
        <dbReference type="ChEBI" id="CHEBI:78534"/>
        <dbReference type="ChEBI" id="CHEBI:456215"/>
        <dbReference type="EC" id="6.1.1.3"/>
    </reaction>
</comment>
<dbReference type="FunFam" id="3.30.930.10:FF:000198">
    <property type="entry name" value="Threonine--tRNA ligase mitochondrial 1"/>
    <property type="match status" value="1"/>
</dbReference>
<dbReference type="Gene3D" id="3.30.980.10">
    <property type="entry name" value="Threonyl-trna Synthetase, Chain A, domain 2"/>
    <property type="match status" value="1"/>
</dbReference>
<dbReference type="InterPro" id="IPR004154">
    <property type="entry name" value="Anticodon-bd"/>
</dbReference>
<dbReference type="CDD" id="cd01667">
    <property type="entry name" value="TGS_ThrRS"/>
    <property type="match status" value="1"/>
</dbReference>
<dbReference type="PRINTS" id="PR01047">
    <property type="entry name" value="TRNASYNTHTHR"/>
</dbReference>
<dbReference type="InterPro" id="IPR012675">
    <property type="entry name" value="Beta-grasp_dom_sf"/>
</dbReference>
<sequence length="688" mass="78743">MAAVGLSGGIPGQDRHDENTAAAASGEGKKHYYEQRIKNFEKYHERELKKREAAKAAADPVKITLPDGTIMPGIRNFTTPLEVASAISESLAKKCVVAKVDGVPWDLFRPLEADCALSLHNFGDEEGRETFWHSSAHLLGQALELEYGVDLTIGPALDEGYYYDCFMGERTLNTDDQMVIETRMRTSIKEAHEFQRVVVTRAEALEMFQENKFKIEIISGLPSSAVITVYRVGPMVDLCSGPHLPNLSHIKAVAVMACNRSFWRGDVKREGLQRVYAISFPDNKQLREYQHRIEEAKKRDHRLLGANQSLFFFHHLSPGSCFFLPRGARIHNALVQYIREKYWEYEYEEVISPNIYNFDLWHTSGHAEHYKENMFCFEVEKAEFGLKPMNCPGHCLMFAHRTRSYRELPLRYADFGVLHRNEYSGALQGLTRVRRFQQDDAHIFCRPAQVLQEVQTFLKILGEVYATFGLTYSMALSTRPEGYLGELDLWNQAEDALRAALESTGQQWTINEGDGAFYGPKIDICVFDALKRRFQCATVQLDFQLPIRFKLEYQSEEGRMERPVIVHRAILGSVERMFAILTEHYAGKWPLWLNPCQVCIVPITDSVYEFADGVRARLRAQHFFCEVDTSNNKMQKKVRDAKWVGDLRSCGAAEDHKEPEYTFWHSSISELGIMGCSVGEPLSRKPRR</sequence>
<dbReference type="EC" id="6.1.1.3" evidence="3"/>
<dbReference type="Pfam" id="PF03129">
    <property type="entry name" value="HGTP_anticodon"/>
    <property type="match status" value="1"/>
</dbReference>
<dbReference type="InterPro" id="IPR012676">
    <property type="entry name" value="TGS-like"/>
</dbReference>
<dbReference type="InterPro" id="IPR012947">
    <property type="entry name" value="tRNA_SAD"/>
</dbReference>
<evidence type="ECO:0000259" key="12">
    <source>
        <dbReference type="PROSITE" id="PS50862"/>
    </source>
</evidence>
<accession>A0A7R9V2E0</accession>
<dbReference type="InterPro" id="IPR004095">
    <property type="entry name" value="TGS"/>
</dbReference>
<evidence type="ECO:0000256" key="9">
    <source>
        <dbReference type="ARBA" id="ARBA00031900"/>
    </source>
</evidence>
<evidence type="ECO:0000256" key="1">
    <source>
        <dbReference type="ARBA" id="ARBA00004496"/>
    </source>
</evidence>
<dbReference type="Gene3D" id="3.40.50.800">
    <property type="entry name" value="Anticodon-binding domain"/>
    <property type="match status" value="1"/>
</dbReference>
<keyword evidence="6" id="KW-0067">ATP-binding</keyword>
<feature type="domain" description="Aminoacyl-transfer RNA synthetases class-II family profile" evidence="12">
    <location>
        <begin position="327"/>
        <end position="590"/>
    </location>
</feature>
<dbReference type="Pfam" id="PF00587">
    <property type="entry name" value="tRNA-synt_2b"/>
    <property type="match status" value="1"/>
</dbReference>
<dbReference type="PROSITE" id="PS50862">
    <property type="entry name" value="AA_TRNA_LIGASE_II"/>
    <property type="match status" value="1"/>
</dbReference>
<feature type="domain" description="TGS" evidence="13">
    <location>
        <begin position="59"/>
        <end position="121"/>
    </location>
</feature>
<feature type="compositionally biased region" description="Gly residues" evidence="11">
    <location>
        <begin position="1"/>
        <end position="11"/>
    </location>
</feature>
<dbReference type="GO" id="GO:0005524">
    <property type="term" value="F:ATP binding"/>
    <property type="evidence" value="ECO:0007669"/>
    <property type="project" value="UniProtKB-KW"/>
</dbReference>
<dbReference type="FunFam" id="3.10.20.30:FF:000006">
    <property type="entry name" value="Threonine--tRNA ligase, cytoplasmic"/>
    <property type="match status" value="1"/>
</dbReference>
<dbReference type="PANTHER" id="PTHR11451:SF46">
    <property type="entry name" value="THREONINE--TRNA LIGASE"/>
    <property type="match status" value="1"/>
</dbReference>
<reference evidence="14" key="1">
    <citation type="submission" date="2021-01" db="EMBL/GenBank/DDBJ databases">
        <authorList>
            <person name="Corre E."/>
            <person name="Pelletier E."/>
            <person name="Niang G."/>
            <person name="Scheremetjew M."/>
            <person name="Finn R."/>
            <person name="Kale V."/>
            <person name="Holt S."/>
            <person name="Cochrane G."/>
            <person name="Meng A."/>
            <person name="Brown T."/>
            <person name="Cohen L."/>
        </authorList>
    </citation>
    <scope>NUCLEOTIDE SEQUENCE</scope>
    <source>
        <strain evidence="14">CCMP219</strain>
    </source>
</reference>
<evidence type="ECO:0000256" key="3">
    <source>
        <dbReference type="ARBA" id="ARBA00013163"/>
    </source>
</evidence>
<dbReference type="PANTHER" id="PTHR11451">
    <property type="entry name" value="THREONINE-TRNA LIGASE"/>
    <property type="match status" value="1"/>
</dbReference>
<dbReference type="CDD" id="cd00771">
    <property type="entry name" value="ThrRS_core"/>
    <property type="match status" value="1"/>
</dbReference>
<dbReference type="Pfam" id="PF07973">
    <property type="entry name" value="tRNA_SAD"/>
    <property type="match status" value="1"/>
</dbReference>
<dbReference type="GO" id="GO:0004829">
    <property type="term" value="F:threonine-tRNA ligase activity"/>
    <property type="evidence" value="ECO:0007669"/>
    <property type="project" value="UniProtKB-EC"/>
</dbReference>
<evidence type="ECO:0000256" key="5">
    <source>
        <dbReference type="ARBA" id="ARBA00022741"/>
    </source>
</evidence>